<accession>A0ABT4RVV2</accession>
<dbReference type="GO" id="GO:0005524">
    <property type="term" value="F:ATP binding"/>
    <property type="evidence" value="ECO:0007669"/>
    <property type="project" value="UniProtKB-KW"/>
</dbReference>
<proteinExistence type="inferred from homology"/>
<dbReference type="PANTHER" id="PTHR43820">
    <property type="entry name" value="HIGH-AFFINITY BRANCHED-CHAIN AMINO ACID TRANSPORT ATP-BINDING PROTEIN LIVF"/>
    <property type="match status" value="1"/>
</dbReference>
<dbReference type="CDD" id="cd00267">
    <property type="entry name" value="ABC_ATPase"/>
    <property type="match status" value="1"/>
</dbReference>
<keyword evidence="2" id="KW-0813">Transport</keyword>
<reference evidence="5" key="1">
    <citation type="submission" date="2022-11" db="EMBL/GenBank/DDBJ databases">
        <title>Refractory cell wall polysaccharides provide important carbon source for microbial heterotrophs in the hadal ocean.</title>
        <authorList>
            <person name="Zhu X."/>
        </authorList>
    </citation>
    <scope>NUCLEOTIDE SEQUENCE</scope>
    <source>
        <strain evidence="5">MTRN7</strain>
    </source>
</reference>
<dbReference type="Gene3D" id="3.40.50.300">
    <property type="entry name" value="P-loop containing nucleotide triphosphate hydrolases"/>
    <property type="match status" value="1"/>
</dbReference>
<sequence>MVFEIDNVELYFNKKTILNGVYLKAQTNTITGILGRNGCGKSCLLSIIFGSLSSKYALIRINNKPITKALYLTNQVAYLPQFYFTPNQININKLFKLYKVSWKDFEAKFPEFKTYKSKTINYLSGGERRVIEIYLILNTPSNLVLLDEPFSNISPIYIEKIKQIIKRVNKTKAIVLTDHSYNEVIDIADQIYLLKNGCTKLINHIKELESYNYLSFGTL</sequence>
<dbReference type="RefSeq" id="WP_106687096.1">
    <property type="nucleotide sequence ID" value="NZ_CP061703.1"/>
</dbReference>
<evidence type="ECO:0000259" key="4">
    <source>
        <dbReference type="PROSITE" id="PS50893"/>
    </source>
</evidence>
<evidence type="ECO:0000256" key="3">
    <source>
        <dbReference type="ARBA" id="ARBA00022970"/>
    </source>
</evidence>
<comment type="caution">
    <text evidence="5">The sequence shown here is derived from an EMBL/GenBank/DDBJ whole genome shotgun (WGS) entry which is preliminary data.</text>
</comment>
<dbReference type="SUPFAM" id="SSF52540">
    <property type="entry name" value="P-loop containing nucleoside triphosphate hydrolases"/>
    <property type="match status" value="1"/>
</dbReference>
<dbReference type="EMBL" id="JAPFGC010000002">
    <property type="protein sequence ID" value="MDA0175958.1"/>
    <property type="molecule type" value="Genomic_DNA"/>
</dbReference>
<keyword evidence="3" id="KW-0029">Amino-acid transport</keyword>
<evidence type="ECO:0000313" key="5">
    <source>
        <dbReference type="EMBL" id="MDA0175958.1"/>
    </source>
</evidence>
<dbReference type="InterPro" id="IPR052156">
    <property type="entry name" value="BCAA_Transport_ATP-bd_LivF"/>
</dbReference>
<protein>
    <submittedName>
        <fullName evidence="5">ABC transporter ATP-binding protein</fullName>
    </submittedName>
</protein>
<keyword evidence="6" id="KW-1185">Reference proteome</keyword>
<name>A0ABT4RVV2_9FLAO</name>
<organism evidence="5 6">
    <name type="scientific">Mesoflavibacter profundi</name>
    <dbReference type="NCBI Taxonomy" id="2708110"/>
    <lineage>
        <taxon>Bacteria</taxon>
        <taxon>Pseudomonadati</taxon>
        <taxon>Bacteroidota</taxon>
        <taxon>Flavobacteriia</taxon>
        <taxon>Flavobacteriales</taxon>
        <taxon>Flavobacteriaceae</taxon>
        <taxon>Mesoflavibacter</taxon>
    </lineage>
</organism>
<evidence type="ECO:0000256" key="1">
    <source>
        <dbReference type="ARBA" id="ARBA00005417"/>
    </source>
</evidence>
<feature type="domain" description="ABC transporter" evidence="4">
    <location>
        <begin position="3"/>
        <end position="219"/>
    </location>
</feature>
<evidence type="ECO:0000313" key="6">
    <source>
        <dbReference type="Proteomes" id="UP001149142"/>
    </source>
</evidence>
<comment type="similarity">
    <text evidence="1">Belongs to the ABC transporter superfamily.</text>
</comment>
<dbReference type="PROSITE" id="PS50893">
    <property type="entry name" value="ABC_TRANSPORTER_2"/>
    <property type="match status" value="1"/>
</dbReference>
<dbReference type="InterPro" id="IPR003439">
    <property type="entry name" value="ABC_transporter-like_ATP-bd"/>
</dbReference>
<dbReference type="PANTHER" id="PTHR43820:SF4">
    <property type="entry name" value="HIGH-AFFINITY BRANCHED-CHAIN AMINO ACID TRANSPORT ATP-BINDING PROTEIN LIVF"/>
    <property type="match status" value="1"/>
</dbReference>
<evidence type="ECO:0000256" key="2">
    <source>
        <dbReference type="ARBA" id="ARBA00022448"/>
    </source>
</evidence>
<keyword evidence="5" id="KW-0547">Nucleotide-binding</keyword>
<dbReference type="Proteomes" id="UP001149142">
    <property type="component" value="Unassembled WGS sequence"/>
</dbReference>
<dbReference type="Pfam" id="PF00005">
    <property type="entry name" value="ABC_tran"/>
    <property type="match status" value="1"/>
</dbReference>
<gene>
    <name evidence="5" type="ORF">OOZ35_00465</name>
</gene>
<dbReference type="InterPro" id="IPR027417">
    <property type="entry name" value="P-loop_NTPase"/>
</dbReference>
<keyword evidence="5" id="KW-0067">ATP-binding</keyword>